<keyword evidence="2" id="KW-1185">Reference proteome</keyword>
<evidence type="ECO:0000313" key="2">
    <source>
        <dbReference type="Proteomes" id="UP000306319"/>
    </source>
</evidence>
<dbReference type="Proteomes" id="UP000306319">
    <property type="component" value="Unassembled WGS sequence"/>
</dbReference>
<dbReference type="EMBL" id="SRYB01000002">
    <property type="protein sequence ID" value="TGY80466.1"/>
    <property type="molecule type" value="Genomic_DNA"/>
</dbReference>
<sequence length="213" mass="24485">MNWNIPTNLLSASRFRTVCSSPPHSLKDNLISFHTLHTIRTMSEKQRLNIRALEPGDADFMYEVENDSSAWRYSDTVAPLSRRILRDYALNYDADPFSAGQIRLIVTEEGNNTPVGIVDLYELSQRHLRAFVGIYICSDYRRHGYAAEAISMMEKYAFHTLHLHQLGAKIEESNTHAIRLFESLGYECRGRLKEWLSAPDGCYSDMLIYTKSL</sequence>
<comment type="caution">
    <text evidence="1">The sequence shown here is derived from an EMBL/GenBank/DDBJ whole genome shotgun (WGS) entry which is preliminary data.</text>
</comment>
<evidence type="ECO:0000313" key="1">
    <source>
        <dbReference type="EMBL" id="TGY80466.1"/>
    </source>
</evidence>
<accession>A0AC61RK70</accession>
<organism evidence="1 2">
    <name type="scientific">Lepagella muris</name>
    <dbReference type="NCBI Taxonomy" id="3032870"/>
    <lineage>
        <taxon>Bacteria</taxon>
        <taxon>Pseudomonadati</taxon>
        <taxon>Bacteroidota</taxon>
        <taxon>Bacteroidia</taxon>
        <taxon>Bacteroidales</taxon>
        <taxon>Muribaculaceae</taxon>
        <taxon>Lepagella</taxon>
    </lineage>
</organism>
<proteinExistence type="predicted"/>
<reference evidence="1" key="1">
    <citation type="submission" date="2019-04" db="EMBL/GenBank/DDBJ databases">
        <title>Microbes associate with the intestines of laboratory mice.</title>
        <authorList>
            <person name="Navarre W."/>
            <person name="Wong E."/>
            <person name="Huang K."/>
            <person name="Tropini C."/>
            <person name="Ng K."/>
            <person name="Yu B."/>
        </authorList>
    </citation>
    <scope>NUCLEOTIDE SEQUENCE</scope>
    <source>
        <strain evidence="1">NM04_E33</strain>
    </source>
</reference>
<gene>
    <name evidence="1" type="ORF">E5331_01700</name>
</gene>
<name>A0AC61RK70_9BACT</name>
<protein>
    <submittedName>
        <fullName evidence="1">N-acetyltransferase</fullName>
    </submittedName>
</protein>